<evidence type="ECO:0000313" key="2">
    <source>
        <dbReference type="Proteomes" id="UP001620397"/>
    </source>
</evidence>
<keyword evidence="2" id="KW-1185">Reference proteome</keyword>
<protein>
    <submittedName>
        <fullName evidence="1">Uncharacterized protein</fullName>
    </submittedName>
</protein>
<dbReference type="Proteomes" id="UP001620397">
    <property type="component" value="Unassembled WGS sequence"/>
</dbReference>
<reference evidence="1 2" key="1">
    <citation type="submission" date="2020-10" db="EMBL/GenBank/DDBJ databases">
        <title>Phylogeny of dyella-like bacteria.</title>
        <authorList>
            <person name="Fu J."/>
        </authorList>
    </citation>
    <scope>NUCLEOTIDE SEQUENCE [LARGE SCALE GENOMIC DNA]</scope>
    <source>
        <strain evidence="1 2">DKC-1</strain>
    </source>
</reference>
<dbReference type="RefSeq" id="WP_404535120.1">
    <property type="nucleotide sequence ID" value="NZ_JADIKL010000001.1"/>
</dbReference>
<dbReference type="EMBL" id="JADIKL010000001">
    <property type="protein sequence ID" value="MFK2929287.1"/>
    <property type="molecule type" value="Genomic_DNA"/>
</dbReference>
<name>A0ABW8KAY1_9GAMM</name>
<evidence type="ECO:0000313" key="1">
    <source>
        <dbReference type="EMBL" id="MFK2929287.1"/>
    </source>
</evidence>
<organism evidence="1 2">
    <name type="scientific">Dyella agri</name>
    <dbReference type="NCBI Taxonomy" id="1926869"/>
    <lineage>
        <taxon>Bacteria</taxon>
        <taxon>Pseudomonadati</taxon>
        <taxon>Pseudomonadota</taxon>
        <taxon>Gammaproteobacteria</taxon>
        <taxon>Lysobacterales</taxon>
        <taxon>Rhodanobacteraceae</taxon>
        <taxon>Dyella</taxon>
    </lineage>
</organism>
<proteinExistence type="predicted"/>
<gene>
    <name evidence="1" type="ORF">ISP14_00650</name>
</gene>
<comment type="caution">
    <text evidence="1">The sequence shown here is derived from an EMBL/GenBank/DDBJ whole genome shotgun (WGS) entry which is preliminary data.</text>
</comment>
<accession>A0ABW8KAY1</accession>
<sequence length="159" mass="17059">MAIESVATAQPNDSNDSNGAGFAFIPRINQHLFRVPKDAPQDALLGHLSCMLAGMRKITNDCDGGLEDEYVWILNALAEQAEAIVDSLELRSTPPRRNGLGSILADAATLPDADMAVLVSLLRGMRNGMDMDPDSLRSASDADVRRLADRDAPWAVAAQ</sequence>